<keyword evidence="3" id="KW-0479">Metal-binding</keyword>
<keyword evidence="2" id="KW-0001">2Fe-2S</keyword>
<evidence type="ECO:0000256" key="6">
    <source>
        <dbReference type="ARBA" id="ARBA00023014"/>
    </source>
</evidence>
<comment type="similarity">
    <text evidence="1">Belongs to the bacterial ring-hydroxylating dioxygenase alpha subunit family.</text>
</comment>
<evidence type="ECO:0000256" key="4">
    <source>
        <dbReference type="ARBA" id="ARBA00023002"/>
    </source>
</evidence>
<protein>
    <recommendedName>
        <fullName evidence="7">Rieske domain-containing protein</fullName>
    </recommendedName>
</protein>
<dbReference type="PROSITE" id="PS51296">
    <property type="entry name" value="RIESKE"/>
    <property type="match status" value="1"/>
</dbReference>
<feature type="domain" description="Rieske" evidence="7">
    <location>
        <begin position="55"/>
        <end position="163"/>
    </location>
</feature>
<gene>
    <name evidence="8" type="ORF">METZ01_LOCUS99945</name>
</gene>
<dbReference type="CDD" id="cd00680">
    <property type="entry name" value="RHO_alpha_C"/>
    <property type="match status" value="1"/>
</dbReference>
<organism evidence="8">
    <name type="scientific">marine metagenome</name>
    <dbReference type="NCBI Taxonomy" id="408172"/>
    <lineage>
        <taxon>unclassified sequences</taxon>
        <taxon>metagenomes</taxon>
        <taxon>ecological metagenomes</taxon>
    </lineage>
</organism>
<dbReference type="GO" id="GO:0005506">
    <property type="term" value="F:iron ion binding"/>
    <property type="evidence" value="ECO:0007669"/>
    <property type="project" value="InterPro"/>
</dbReference>
<dbReference type="Gene3D" id="2.102.10.10">
    <property type="entry name" value="Rieske [2Fe-2S] iron-sulphur domain"/>
    <property type="match status" value="1"/>
</dbReference>
<reference evidence="8" key="1">
    <citation type="submission" date="2018-05" db="EMBL/GenBank/DDBJ databases">
        <authorList>
            <person name="Lanie J.A."/>
            <person name="Ng W.-L."/>
            <person name="Kazmierczak K.M."/>
            <person name="Andrzejewski T.M."/>
            <person name="Davidsen T.M."/>
            <person name="Wayne K.J."/>
            <person name="Tettelin H."/>
            <person name="Glass J.I."/>
            <person name="Rusch D."/>
            <person name="Podicherti R."/>
            <person name="Tsui H.-C.T."/>
            <person name="Winkler M.E."/>
        </authorList>
    </citation>
    <scope>NUCLEOTIDE SEQUENCE</scope>
</reference>
<dbReference type="InterPro" id="IPR001663">
    <property type="entry name" value="Rng_hydr_dOase-A"/>
</dbReference>
<dbReference type="Gene3D" id="3.90.380.10">
    <property type="entry name" value="Naphthalene 1,2-dioxygenase Alpha Subunit, Chain A, domain 1"/>
    <property type="match status" value="1"/>
</dbReference>
<dbReference type="InterPro" id="IPR036922">
    <property type="entry name" value="Rieske_2Fe-2S_sf"/>
</dbReference>
<dbReference type="InterPro" id="IPR015879">
    <property type="entry name" value="Ring_hydroxy_dOase_asu_C_dom"/>
</dbReference>
<dbReference type="PANTHER" id="PTHR43756">
    <property type="entry name" value="CHOLINE MONOOXYGENASE, CHLOROPLASTIC"/>
    <property type="match status" value="1"/>
</dbReference>
<dbReference type="GO" id="GO:0051537">
    <property type="term" value="F:2 iron, 2 sulfur cluster binding"/>
    <property type="evidence" value="ECO:0007669"/>
    <property type="project" value="UniProtKB-KW"/>
</dbReference>
<dbReference type="PRINTS" id="PR00090">
    <property type="entry name" value="RNGDIOXGNASE"/>
</dbReference>
<proteinExistence type="inferred from homology"/>
<dbReference type="PANTHER" id="PTHR43756:SF1">
    <property type="entry name" value="3-PHENYLPROPIONATE_CINNAMIC ACID DIOXYGENASE SUBUNIT ALPHA"/>
    <property type="match status" value="1"/>
</dbReference>
<dbReference type="Pfam" id="PF00848">
    <property type="entry name" value="Ring_hydroxyl_A"/>
    <property type="match status" value="1"/>
</dbReference>
<dbReference type="AlphaFoldDB" id="A0A381W426"/>
<evidence type="ECO:0000256" key="1">
    <source>
        <dbReference type="ARBA" id="ARBA00008751"/>
    </source>
</evidence>
<accession>A0A381W426</accession>
<keyword evidence="5" id="KW-0408">Iron</keyword>
<evidence type="ECO:0000256" key="5">
    <source>
        <dbReference type="ARBA" id="ARBA00023004"/>
    </source>
</evidence>
<sequence length="425" mass="49085">MEQQDIDNLRLLMEFEAARTEPPRGFPKLPDLPAGRYTDQRFYDLEKQHIWRKTWLFVGHIDQVPEPGSFMLWDNTGEPLVVVHDDDGMINTFYNTCRHRGAPVVTEPEGKKIRLTCIYHGWTYDLKGNLVNVRDPEDFHDIDLSCRGLKPVRTEMLGNLIFINFDDSAQSLLEWLGPVADELAEFQFENCRLIGRQAFDIQCNWKIAMEANTEVYHIKGIHPLTVAPMIDDRRNVNSFYRNGHGRMVAPNKIVIDEREDDRTLFPNIETVGEIGRTCTQSYGIFPNWVSPLSHRALPPLLFWPTSINTTRFEVWTFCRDWGGGPMPEAYKNMWTSPDDTELSEVLQEDTTFGPWIQRSMESSGFQGVPLSYQEARIYHWNQWADRLIGIDNIPEELRVAQVIGDEWLAPNEPRLDQIGSNIAAS</sequence>
<keyword evidence="4" id="KW-0560">Oxidoreductase</keyword>
<dbReference type="SUPFAM" id="SSF50022">
    <property type="entry name" value="ISP domain"/>
    <property type="match status" value="1"/>
</dbReference>
<evidence type="ECO:0000256" key="2">
    <source>
        <dbReference type="ARBA" id="ARBA00022714"/>
    </source>
</evidence>
<evidence type="ECO:0000256" key="3">
    <source>
        <dbReference type="ARBA" id="ARBA00022723"/>
    </source>
</evidence>
<name>A0A381W426_9ZZZZ</name>
<evidence type="ECO:0000313" key="8">
    <source>
        <dbReference type="EMBL" id="SVA47091.1"/>
    </source>
</evidence>
<dbReference type="InterPro" id="IPR017941">
    <property type="entry name" value="Rieske_2Fe-2S"/>
</dbReference>
<dbReference type="GO" id="GO:0016491">
    <property type="term" value="F:oxidoreductase activity"/>
    <property type="evidence" value="ECO:0007669"/>
    <property type="project" value="UniProtKB-KW"/>
</dbReference>
<dbReference type="EMBL" id="UINC01010600">
    <property type="protein sequence ID" value="SVA47091.1"/>
    <property type="molecule type" value="Genomic_DNA"/>
</dbReference>
<evidence type="ECO:0000259" key="7">
    <source>
        <dbReference type="PROSITE" id="PS51296"/>
    </source>
</evidence>
<dbReference type="SUPFAM" id="SSF55961">
    <property type="entry name" value="Bet v1-like"/>
    <property type="match status" value="1"/>
</dbReference>
<keyword evidence="6" id="KW-0411">Iron-sulfur</keyword>
<dbReference type="Pfam" id="PF00355">
    <property type="entry name" value="Rieske"/>
    <property type="match status" value="1"/>
</dbReference>
<dbReference type="CDD" id="cd03469">
    <property type="entry name" value="Rieske_RO_Alpha_N"/>
    <property type="match status" value="1"/>
</dbReference>